<dbReference type="GO" id="GO:0051903">
    <property type="term" value="F:S-(hydroxymethyl)glutathione dehydrogenase [NAD(P)+] activity"/>
    <property type="evidence" value="ECO:0007669"/>
    <property type="project" value="TreeGrafter"/>
</dbReference>
<feature type="domain" description="Enoyl reductase (ER)" evidence="7">
    <location>
        <begin position="16"/>
        <end position="366"/>
    </location>
</feature>
<comment type="cofactor">
    <cofactor evidence="1 6">
        <name>Zn(2+)</name>
        <dbReference type="ChEBI" id="CHEBI:29105"/>
    </cofactor>
</comment>
<dbReference type="AlphaFoldDB" id="A0AA36DAW0"/>
<keyword evidence="3 6" id="KW-0862">Zinc</keyword>
<comment type="caution">
    <text evidence="8">The sequence shown here is derived from an EMBL/GenBank/DDBJ whole genome shotgun (WGS) entry which is preliminary data.</text>
</comment>
<dbReference type="InterPro" id="IPR002328">
    <property type="entry name" value="ADH_Zn_CS"/>
</dbReference>
<keyword evidence="5" id="KW-0520">NAD</keyword>
<dbReference type="SUPFAM" id="SSF51735">
    <property type="entry name" value="NAD(P)-binding Rossmann-fold domains"/>
    <property type="match status" value="1"/>
</dbReference>
<evidence type="ECO:0000256" key="4">
    <source>
        <dbReference type="ARBA" id="ARBA00023002"/>
    </source>
</evidence>
<evidence type="ECO:0000256" key="2">
    <source>
        <dbReference type="ARBA" id="ARBA00022723"/>
    </source>
</evidence>
<proteinExistence type="inferred from homology"/>
<dbReference type="EMBL" id="CATQJA010002664">
    <property type="protein sequence ID" value="CAJ0582900.1"/>
    <property type="molecule type" value="Genomic_DNA"/>
</dbReference>
<evidence type="ECO:0000256" key="1">
    <source>
        <dbReference type="ARBA" id="ARBA00001947"/>
    </source>
</evidence>
<dbReference type="Gene3D" id="3.40.50.720">
    <property type="entry name" value="NAD(P)-binding Rossmann-like Domain"/>
    <property type="match status" value="1"/>
</dbReference>
<dbReference type="InterPro" id="IPR020843">
    <property type="entry name" value="ER"/>
</dbReference>
<dbReference type="InterPro" id="IPR011032">
    <property type="entry name" value="GroES-like_sf"/>
</dbReference>
<dbReference type="SMART" id="SM00829">
    <property type="entry name" value="PKS_ER"/>
    <property type="match status" value="1"/>
</dbReference>
<dbReference type="GO" id="GO:0008270">
    <property type="term" value="F:zinc ion binding"/>
    <property type="evidence" value="ECO:0007669"/>
    <property type="project" value="InterPro"/>
</dbReference>
<gene>
    <name evidence="8" type="ORF">MSPICULIGERA_LOCUS21030</name>
</gene>
<protein>
    <recommendedName>
        <fullName evidence="7">Enoyl reductase (ER) domain-containing protein</fullName>
    </recommendedName>
</protein>
<evidence type="ECO:0000313" key="8">
    <source>
        <dbReference type="EMBL" id="CAJ0582900.1"/>
    </source>
</evidence>
<dbReference type="GO" id="GO:0046294">
    <property type="term" value="P:formaldehyde catabolic process"/>
    <property type="evidence" value="ECO:0007669"/>
    <property type="project" value="TreeGrafter"/>
</dbReference>
<comment type="similarity">
    <text evidence="6">Belongs to the zinc-containing alcohol dehydrogenase family.</text>
</comment>
<evidence type="ECO:0000256" key="6">
    <source>
        <dbReference type="RuleBase" id="RU361277"/>
    </source>
</evidence>
<reference evidence="8" key="1">
    <citation type="submission" date="2023-06" db="EMBL/GenBank/DDBJ databases">
        <authorList>
            <person name="Delattre M."/>
        </authorList>
    </citation>
    <scope>NUCLEOTIDE SEQUENCE</scope>
    <source>
        <strain evidence="8">AF72</strain>
    </source>
</reference>
<dbReference type="InterPro" id="IPR013149">
    <property type="entry name" value="ADH-like_C"/>
</dbReference>
<dbReference type="PANTHER" id="PTHR43880">
    <property type="entry name" value="ALCOHOL DEHYDROGENASE"/>
    <property type="match status" value="1"/>
</dbReference>
<dbReference type="PANTHER" id="PTHR43880:SF12">
    <property type="entry name" value="ALCOHOL DEHYDROGENASE CLASS-3"/>
    <property type="match status" value="1"/>
</dbReference>
<keyword evidence="9" id="KW-1185">Reference proteome</keyword>
<sequence>MTAGKPIKCRAAILWKVNEPLKVEDVEVAPPEADEVRVKIIYNALCHSDLHVMDGSSKNRLPIVLGHEAAGVVESVGSQVHGFAEGDVVIPLYLPQCRKCRSCLRGDNNSCERIQYWTEETAITCKGQKITAFMGLGTFSEYTVIKEFRLAKISPGACLEKACLAGCGLATGYGAAVNTAQVRPGDRVAVFGLGGVGLSAIQGAKNAGAAKIYAVDINESKFDAAKAMGATDFVNPKHVPEGGRFSQWFIEKHGAVDKTIECIGNVNVMKDAVEIVERGWGRVTIIGVAAAGHELALNPGHFLTGKTISGSLFGGWRSVDQVPGLVDDITSGKINVDPLITHRFPLERVEEAVELLKSGKSIRSVIALSKL</sequence>
<accession>A0AA36DAW0</accession>
<evidence type="ECO:0000256" key="5">
    <source>
        <dbReference type="ARBA" id="ARBA00023027"/>
    </source>
</evidence>
<feature type="non-terminal residue" evidence="8">
    <location>
        <position position="371"/>
    </location>
</feature>
<keyword evidence="4" id="KW-0560">Oxidoreductase</keyword>
<dbReference type="SUPFAM" id="SSF50129">
    <property type="entry name" value="GroES-like"/>
    <property type="match status" value="2"/>
</dbReference>
<keyword evidence="2 6" id="KW-0479">Metal-binding</keyword>
<evidence type="ECO:0000313" key="9">
    <source>
        <dbReference type="Proteomes" id="UP001177023"/>
    </source>
</evidence>
<dbReference type="GO" id="GO:0005829">
    <property type="term" value="C:cytosol"/>
    <property type="evidence" value="ECO:0007669"/>
    <property type="project" value="TreeGrafter"/>
</dbReference>
<evidence type="ECO:0000259" key="7">
    <source>
        <dbReference type="SMART" id="SM00829"/>
    </source>
</evidence>
<dbReference type="FunFam" id="3.40.50.720:FF:000003">
    <property type="entry name" value="S-(hydroxymethyl)glutathione dehydrogenase"/>
    <property type="match status" value="1"/>
</dbReference>
<dbReference type="Proteomes" id="UP001177023">
    <property type="component" value="Unassembled WGS sequence"/>
</dbReference>
<dbReference type="Pfam" id="PF00107">
    <property type="entry name" value="ADH_zinc_N"/>
    <property type="match status" value="1"/>
</dbReference>
<organism evidence="8 9">
    <name type="scientific">Mesorhabditis spiculigera</name>
    <dbReference type="NCBI Taxonomy" id="96644"/>
    <lineage>
        <taxon>Eukaryota</taxon>
        <taxon>Metazoa</taxon>
        <taxon>Ecdysozoa</taxon>
        <taxon>Nematoda</taxon>
        <taxon>Chromadorea</taxon>
        <taxon>Rhabditida</taxon>
        <taxon>Rhabditina</taxon>
        <taxon>Rhabditomorpha</taxon>
        <taxon>Rhabditoidea</taxon>
        <taxon>Rhabditidae</taxon>
        <taxon>Mesorhabditinae</taxon>
        <taxon>Mesorhabditis</taxon>
    </lineage>
</organism>
<evidence type="ECO:0000256" key="3">
    <source>
        <dbReference type="ARBA" id="ARBA00022833"/>
    </source>
</evidence>
<dbReference type="InterPro" id="IPR036291">
    <property type="entry name" value="NAD(P)-bd_dom_sf"/>
</dbReference>
<dbReference type="PROSITE" id="PS00059">
    <property type="entry name" value="ADH_ZINC"/>
    <property type="match status" value="1"/>
</dbReference>
<dbReference type="Pfam" id="PF08240">
    <property type="entry name" value="ADH_N"/>
    <property type="match status" value="1"/>
</dbReference>
<dbReference type="Gene3D" id="3.90.180.10">
    <property type="entry name" value="Medium-chain alcohol dehydrogenases, catalytic domain"/>
    <property type="match status" value="1"/>
</dbReference>
<dbReference type="InterPro" id="IPR013154">
    <property type="entry name" value="ADH-like_N"/>
</dbReference>
<name>A0AA36DAW0_9BILA</name>